<dbReference type="AlphaFoldDB" id="A0A267HSG9"/>
<dbReference type="RefSeq" id="WP_035015871.1">
    <property type="nucleotide sequence ID" value="NZ_JBKVRM010000016.1"/>
</dbReference>
<keyword evidence="2" id="KW-1185">Reference proteome</keyword>
<sequence>MRYTLNQECLIHKLAKEKVNELQTLLYGKDVLSDRQRENARKELKQYQELLYQNRLNRQMEMR</sequence>
<evidence type="ECO:0000313" key="2">
    <source>
        <dbReference type="Proteomes" id="UP000216797"/>
    </source>
</evidence>
<comment type="caution">
    <text evidence="1">The sequence shown here is derived from an EMBL/GenBank/DDBJ whole genome shotgun (WGS) entry which is preliminary data.</text>
</comment>
<reference evidence="1 2" key="1">
    <citation type="submission" date="2015-08" db="EMBL/GenBank/DDBJ databases">
        <title>Enterococcus genome sequence.</title>
        <authorList>
            <person name="Acedo J.Z."/>
            <person name="Vederas J.C."/>
        </authorList>
    </citation>
    <scope>NUCLEOTIDE SEQUENCE [LARGE SCALE GENOMIC DNA]</scope>
    <source>
        <strain evidence="1 2">49</strain>
    </source>
</reference>
<dbReference type="EMBL" id="LHUG01000005">
    <property type="protein sequence ID" value="PAB01182.1"/>
    <property type="molecule type" value="Genomic_DNA"/>
</dbReference>
<protein>
    <submittedName>
        <fullName evidence="1">Uncharacterized protein</fullName>
    </submittedName>
</protein>
<organism evidence="1 2">
    <name type="scientific">Enterococcus canintestini</name>
    <dbReference type="NCBI Taxonomy" id="317010"/>
    <lineage>
        <taxon>Bacteria</taxon>
        <taxon>Bacillati</taxon>
        <taxon>Bacillota</taxon>
        <taxon>Bacilli</taxon>
        <taxon>Lactobacillales</taxon>
        <taxon>Enterococcaceae</taxon>
        <taxon>Enterococcus</taxon>
    </lineage>
</organism>
<gene>
    <name evidence="1" type="ORF">AKL21_07425</name>
</gene>
<evidence type="ECO:0000313" key="1">
    <source>
        <dbReference type="EMBL" id="PAB01182.1"/>
    </source>
</evidence>
<accession>A0A267HSG9</accession>
<proteinExistence type="predicted"/>
<name>A0A267HSG9_9ENTE</name>
<dbReference type="Proteomes" id="UP000216797">
    <property type="component" value="Unassembled WGS sequence"/>
</dbReference>